<keyword evidence="9" id="KW-1185">Reference proteome</keyword>
<keyword evidence="8" id="KW-0969">Cilium</keyword>
<evidence type="ECO:0000313" key="8">
    <source>
        <dbReference type="EMBL" id="USI73263.1"/>
    </source>
</evidence>
<dbReference type="Gene3D" id="2.60.40.4070">
    <property type="match status" value="1"/>
</dbReference>
<gene>
    <name evidence="8" type="ORF">LHA26_01930</name>
</gene>
<dbReference type="Gene3D" id="2.30.30.910">
    <property type="match status" value="1"/>
</dbReference>
<keyword evidence="8" id="KW-0966">Cell projection</keyword>
<dbReference type="Proteomes" id="UP001056937">
    <property type="component" value="Chromosome 1"/>
</dbReference>
<evidence type="ECO:0000259" key="7">
    <source>
        <dbReference type="Pfam" id="PF13860"/>
    </source>
</evidence>
<comment type="similarity">
    <text evidence="1 5">Belongs to the FlgD family.</text>
</comment>
<dbReference type="RefSeq" id="WP_252167074.1">
    <property type="nucleotide sequence ID" value="NZ_CP084930.1"/>
</dbReference>
<proteinExistence type="inferred from homology"/>
<feature type="domain" description="FlgD/Vpr Ig-like" evidence="7">
    <location>
        <begin position="102"/>
        <end position="169"/>
    </location>
</feature>
<keyword evidence="8" id="KW-0282">Flagellum</keyword>
<evidence type="ECO:0000256" key="5">
    <source>
        <dbReference type="RuleBase" id="RU362076"/>
    </source>
</evidence>
<evidence type="ECO:0000256" key="4">
    <source>
        <dbReference type="ARBA" id="ARBA00024746"/>
    </source>
</evidence>
<dbReference type="Pfam" id="PF13860">
    <property type="entry name" value="FlgD_ig"/>
    <property type="match status" value="1"/>
</dbReference>
<accession>A0ABY4X8R0</accession>
<evidence type="ECO:0000256" key="1">
    <source>
        <dbReference type="ARBA" id="ARBA00010577"/>
    </source>
</evidence>
<organism evidence="8 9">
    <name type="scientific">Sphingomonas morindae</name>
    <dbReference type="NCBI Taxonomy" id="1541170"/>
    <lineage>
        <taxon>Bacteria</taxon>
        <taxon>Pseudomonadati</taxon>
        <taxon>Pseudomonadota</taxon>
        <taxon>Alphaproteobacteria</taxon>
        <taxon>Sphingomonadales</taxon>
        <taxon>Sphingomonadaceae</taxon>
        <taxon>Sphingomonas</taxon>
    </lineage>
</organism>
<evidence type="ECO:0000256" key="6">
    <source>
        <dbReference type="SAM" id="MobiDB-lite"/>
    </source>
</evidence>
<comment type="function">
    <text evidence="4 5">Required for flagellar hook formation. May act as a scaffolding protein.</text>
</comment>
<evidence type="ECO:0000256" key="2">
    <source>
        <dbReference type="ARBA" id="ARBA00016013"/>
    </source>
</evidence>
<dbReference type="InterPro" id="IPR025965">
    <property type="entry name" value="FlgD/Vpr_Ig-like"/>
</dbReference>
<feature type="region of interest" description="Disordered" evidence="6">
    <location>
        <begin position="1"/>
        <end position="21"/>
    </location>
</feature>
<dbReference type="InterPro" id="IPR005648">
    <property type="entry name" value="FlgD"/>
</dbReference>
<protein>
    <recommendedName>
        <fullName evidence="2 5">Basal-body rod modification protein FlgD</fullName>
    </recommendedName>
</protein>
<keyword evidence="3 5" id="KW-1005">Bacterial flagellum biogenesis</keyword>
<name>A0ABY4X8R0_9SPHN</name>
<sequence length="223" mass="23613">MTDSIAPAAQGADTTPPPKSYSPDFNLFLKLLTTQMQNQDPLNPMNTSEYTAQLAQYTQVEQSIQQTASIKALLDKMNADDLVNAAGYIGREVQFGSPVSGLGDKPARWAFVCKAVPASIEAVIKDSQNRIVRTFKVDPSDKGMVSWDGSLADGGKADKGAYSLELRALDDKGQVLDAGVASVGVVEEVATVEGKVVLTVNGLPFSLDLVEGVHGKVADPTKA</sequence>
<dbReference type="Pfam" id="PF03963">
    <property type="entry name" value="FlgD"/>
    <property type="match status" value="1"/>
</dbReference>
<evidence type="ECO:0000313" key="9">
    <source>
        <dbReference type="Proteomes" id="UP001056937"/>
    </source>
</evidence>
<reference evidence="8" key="1">
    <citation type="journal article" date="2022" name="Toxins">
        <title>Genomic Analysis of Sphingopyxis sp. USTB-05 for Biodegrading Cyanobacterial Hepatotoxins.</title>
        <authorList>
            <person name="Liu C."/>
            <person name="Xu Q."/>
            <person name="Zhao Z."/>
            <person name="Zhang H."/>
            <person name="Liu X."/>
            <person name="Yin C."/>
            <person name="Liu Y."/>
            <person name="Yan H."/>
        </authorList>
    </citation>
    <scope>NUCLEOTIDE SEQUENCE</scope>
    <source>
        <strain evidence="8">NBD5</strain>
    </source>
</reference>
<evidence type="ECO:0000256" key="3">
    <source>
        <dbReference type="ARBA" id="ARBA00022795"/>
    </source>
</evidence>
<dbReference type="EMBL" id="CP084930">
    <property type="protein sequence ID" value="USI73263.1"/>
    <property type="molecule type" value="Genomic_DNA"/>
</dbReference>